<dbReference type="SUPFAM" id="SSF81340">
    <property type="entry name" value="Clc chloride channel"/>
    <property type="match status" value="1"/>
</dbReference>
<feature type="transmembrane region" description="Helical" evidence="5">
    <location>
        <begin position="51"/>
        <end position="70"/>
    </location>
</feature>
<name>A0A0E3V7B7_9BACT</name>
<evidence type="ECO:0000256" key="2">
    <source>
        <dbReference type="ARBA" id="ARBA00022692"/>
    </source>
</evidence>
<dbReference type="Pfam" id="PF00654">
    <property type="entry name" value="Voltage_CLC"/>
    <property type="match status" value="1"/>
</dbReference>
<comment type="subcellular location">
    <subcellularLocation>
        <location evidence="1">Membrane</location>
        <topology evidence="1">Multi-pass membrane protein</topology>
    </subcellularLocation>
</comment>
<evidence type="ECO:0000256" key="4">
    <source>
        <dbReference type="ARBA" id="ARBA00023136"/>
    </source>
</evidence>
<feature type="transmembrane region" description="Helical" evidence="5">
    <location>
        <begin position="291"/>
        <end position="309"/>
    </location>
</feature>
<keyword evidence="7" id="KW-1185">Reference proteome</keyword>
<evidence type="ECO:0000256" key="5">
    <source>
        <dbReference type="SAM" id="Phobius"/>
    </source>
</evidence>
<dbReference type="PANTHER" id="PTHR43427:SF12">
    <property type="entry name" value="CHLORIDE TRANSPORTER"/>
    <property type="match status" value="1"/>
</dbReference>
<keyword evidence="2 5" id="KW-0812">Transmembrane</keyword>
<dbReference type="PANTHER" id="PTHR43427">
    <property type="entry name" value="CHLORIDE CHANNEL PROTEIN CLC-E"/>
    <property type="match status" value="1"/>
</dbReference>
<feature type="transmembrane region" description="Helical" evidence="5">
    <location>
        <begin position="144"/>
        <end position="177"/>
    </location>
</feature>
<dbReference type="STRING" id="1379870.SD10_10635"/>
<dbReference type="KEGG" id="srd:SD10_10635"/>
<gene>
    <name evidence="6" type="ORF">SD10_10635</name>
</gene>
<feature type="transmembrane region" description="Helical" evidence="5">
    <location>
        <begin position="7"/>
        <end position="31"/>
    </location>
</feature>
<dbReference type="OrthoDB" id="9767361at2"/>
<dbReference type="Gene3D" id="1.10.3080.10">
    <property type="entry name" value="Clc chloride channel"/>
    <property type="match status" value="1"/>
</dbReference>
<evidence type="ECO:0000256" key="3">
    <source>
        <dbReference type="ARBA" id="ARBA00022989"/>
    </source>
</evidence>
<keyword evidence="3 5" id="KW-1133">Transmembrane helix</keyword>
<evidence type="ECO:0000313" key="6">
    <source>
        <dbReference type="EMBL" id="AKD55291.1"/>
    </source>
</evidence>
<accession>A0A0E3V7B7</accession>
<dbReference type="InterPro" id="IPR050368">
    <property type="entry name" value="ClC-type_chloride_channel"/>
</dbReference>
<dbReference type="PATRIC" id="fig|1379870.5.peg.2319"/>
<protein>
    <submittedName>
        <fullName evidence="6">Cl-channel voltage-gated family protein</fullName>
    </submittedName>
</protein>
<dbReference type="AlphaFoldDB" id="A0A0E3V7B7"/>
<feature type="transmembrane region" description="Helical" evidence="5">
    <location>
        <begin position="250"/>
        <end position="270"/>
    </location>
</feature>
<feature type="transmembrane region" description="Helical" evidence="5">
    <location>
        <begin position="216"/>
        <end position="238"/>
    </location>
</feature>
<dbReference type="PRINTS" id="PR00762">
    <property type="entry name" value="CLCHANNEL"/>
</dbReference>
<keyword evidence="4 5" id="KW-0472">Membrane</keyword>
<feature type="transmembrane region" description="Helical" evidence="5">
    <location>
        <begin position="341"/>
        <end position="362"/>
    </location>
</feature>
<evidence type="ECO:0000256" key="1">
    <source>
        <dbReference type="ARBA" id="ARBA00004141"/>
    </source>
</evidence>
<feature type="transmembrane region" description="Helical" evidence="5">
    <location>
        <begin position="183"/>
        <end position="204"/>
    </location>
</feature>
<dbReference type="InterPro" id="IPR014743">
    <property type="entry name" value="Cl-channel_core"/>
</dbReference>
<reference evidence="6 7" key="1">
    <citation type="journal article" date="2014" name="Curr. Microbiol.">
        <title>Spirosoma radiotolerans sp. nov., a gamma-radiation-resistant bacterium isolated from gamma ray-irradiated soil.</title>
        <authorList>
            <person name="Lee J.J."/>
            <person name="Srinivasan S."/>
            <person name="Lim S."/>
            <person name="Joe M."/>
            <person name="Im S."/>
            <person name="Bae S.I."/>
            <person name="Park K.R."/>
            <person name="Han J.H."/>
            <person name="Park S.H."/>
            <person name="Joo B.M."/>
            <person name="Park S.J."/>
            <person name="Kim M.K."/>
        </authorList>
    </citation>
    <scope>NUCLEOTIDE SEQUENCE [LARGE SCALE GENOMIC DNA]</scope>
    <source>
        <strain evidence="6 7">DG5A</strain>
    </source>
</reference>
<dbReference type="InterPro" id="IPR001807">
    <property type="entry name" value="ClC"/>
</dbReference>
<dbReference type="GO" id="GO:0015108">
    <property type="term" value="F:chloride transmembrane transporter activity"/>
    <property type="evidence" value="ECO:0007669"/>
    <property type="project" value="InterPro"/>
</dbReference>
<dbReference type="EMBL" id="CP010429">
    <property type="protein sequence ID" value="AKD55291.1"/>
    <property type="molecule type" value="Genomic_DNA"/>
</dbReference>
<feature type="transmembrane region" description="Helical" evidence="5">
    <location>
        <begin position="315"/>
        <end position="334"/>
    </location>
</feature>
<dbReference type="GO" id="GO:0016020">
    <property type="term" value="C:membrane"/>
    <property type="evidence" value="ECO:0007669"/>
    <property type="project" value="UniProtKB-SubCell"/>
</dbReference>
<dbReference type="HOGENOM" id="CLU_015263_1_1_10"/>
<proteinExistence type="predicted"/>
<dbReference type="Proteomes" id="UP000033054">
    <property type="component" value="Chromosome"/>
</dbReference>
<organism evidence="6 7">
    <name type="scientific">Spirosoma radiotolerans</name>
    <dbReference type="NCBI Taxonomy" id="1379870"/>
    <lineage>
        <taxon>Bacteria</taxon>
        <taxon>Pseudomonadati</taxon>
        <taxon>Bacteroidota</taxon>
        <taxon>Cytophagia</taxon>
        <taxon>Cytophagales</taxon>
        <taxon>Cytophagaceae</taxon>
        <taxon>Spirosoma</taxon>
    </lineage>
</organism>
<evidence type="ECO:0000313" key="7">
    <source>
        <dbReference type="Proteomes" id="UP000033054"/>
    </source>
</evidence>
<sequence>MRVNDEVILFFSVLKWLFIASLIGCLVGFVASGFIRSLHYVIEQSNQYQHIFYLLPLSFFLANLLSQFVLKRHLGTDTLIDAINKNYGKLEGSFIPTKVVNVVLILATGGSAGKESPCAQIGAGIGSVCASLFRVNDIDRRKMVLCGFCAGFACVFGAPIAGALFGIEVLAVGVIFYDVLLPAFIASVTAYQVSSALGVTFFYYPLKFIPAFGQGFFIQLIVGGIVFGLCAFALVRAIQQSTLATNAIPLWRPLKGFLGGVILVVLTLLFSRDYLGLGLNLMEDCIKGYSVNRFAFLLKAIFTIITLSISRSGSVITPILFIGATAGGSFAQLVGADQSTFAAIGFVSLLAGTTNTPIATSILAIELFGASIAPYAAVSCVLSYLMSGHQSLYASQRLIIPKSGAIAIRPGLSIGSLSADRKPTDIRLSSWLQRLKSFFNGLAGRKNGAKDE</sequence>